<comment type="function">
    <text evidence="9">Beta-glucosidases are one of a number of cellulolytic enzymes involved in the degradation of cellulosic biomass. Catalyzes the last step releasing glucose from the inhibitory cellobiose.</text>
</comment>
<comment type="caution">
    <text evidence="17">The sequence shown here is derived from an EMBL/GenBank/DDBJ whole genome shotgun (WGS) entry which is preliminary data.</text>
</comment>
<evidence type="ECO:0000256" key="1">
    <source>
        <dbReference type="ARBA" id="ARBA00000448"/>
    </source>
</evidence>
<keyword evidence="8" id="KW-0326">Glycosidase</keyword>
<organism evidence="17 18">
    <name type="scientific">Cerrena zonata</name>
    <dbReference type="NCBI Taxonomy" id="2478898"/>
    <lineage>
        <taxon>Eukaryota</taxon>
        <taxon>Fungi</taxon>
        <taxon>Dikarya</taxon>
        <taxon>Basidiomycota</taxon>
        <taxon>Agaricomycotina</taxon>
        <taxon>Agaricomycetes</taxon>
        <taxon>Polyporales</taxon>
        <taxon>Cerrenaceae</taxon>
        <taxon>Cerrena</taxon>
    </lineage>
</organism>
<evidence type="ECO:0000256" key="7">
    <source>
        <dbReference type="ARBA" id="ARBA00022801"/>
    </source>
</evidence>
<keyword evidence="7" id="KW-0378">Hydrolase</keyword>
<evidence type="ECO:0000256" key="6">
    <source>
        <dbReference type="ARBA" id="ARBA00022729"/>
    </source>
</evidence>
<evidence type="ECO:0000313" key="18">
    <source>
        <dbReference type="Proteomes" id="UP001385951"/>
    </source>
</evidence>
<evidence type="ECO:0000259" key="16">
    <source>
        <dbReference type="Pfam" id="PF01915"/>
    </source>
</evidence>
<dbReference type="Gene3D" id="3.40.50.1700">
    <property type="entry name" value="Glycoside hydrolase family 3 C-terminal domain"/>
    <property type="match status" value="1"/>
</dbReference>
<evidence type="ECO:0000256" key="14">
    <source>
        <dbReference type="SAM" id="MobiDB-lite"/>
    </source>
</evidence>
<dbReference type="InterPro" id="IPR036881">
    <property type="entry name" value="Glyco_hydro_3_C_sf"/>
</dbReference>
<evidence type="ECO:0000256" key="10">
    <source>
        <dbReference type="ARBA" id="ARBA00039579"/>
    </source>
</evidence>
<dbReference type="InterPro" id="IPR001764">
    <property type="entry name" value="Glyco_hydro_3_N"/>
</dbReference>
<dbReference type="InterPro" id="IPR002772">
    <property type="entry name" value="Glyco_hydro_3_C"/>
</dbReference>
<evidence type="ECO:0000256" key="5">
    <source>
        <dbReference type="ARBA" id="ARBA00022525"/>
    </source>
</evidence>
<evidence type="ECO:0000256" key="2">
    <source>
        <dbReference type="ARBA" id="ARBA00004613"/>
    </source>
</evidence>
<dbReference type="PANTHER" id="PTHR42715:SF12">
    <property type="entry name" value="BETA-GLUCOSIDASE G-RELATED"/>
    <property type="match status" value="1"/>
</dbReference>
<proteinExistence type="inferred from homology"/>
<dbReference type="GO" id="GO:0008422">
    <property type="term" value="F:beta-glucosidase activity"/>
    <property type="evidence" value="ECO:0007669"/>
    <property type="project" value="UniProtKB-EC"/>
</dbReference>
<evidence type="ECO:0000256" key="3">
    <source>
        <dbReference type="ARBA" id="ARBA00005336"/>
    </source>
</evidence>
<keyword evidence="5" id="KW-0964">Secreted</keyword>
<dbReference type="PRINTS" id="PR00133">
    <property type="entry name" value="GLHYDRLASE3"/>
</dbReference>
<dbReference type="EMBL" id="JASBNA010000114">
    <property type="protein sequence ID" value="KAK7676506.1"/>
    <property type="molecule type" value="Genomic_DNA"/>
</dbReference>
<dbReference type="InterPro" id="IPR050288">
    <property type="entry name" value="Cellulose_deg_GH3"/>
</dbReference>
<dbReference type="AlphaFoldDB" id="A0AAW0F9D1"/>
<gene>
    <name evidence="17" type="ORF">QCA50_020524</name>
</gene>
<dbReference type="SUPFAM" id="SSF52279">
    <property type="entry name" value="Beta-D-glucan exohydrolase, C-terminal domain"/>
    <property type="match status" value="1"/>
</dbReference>
<dbReference type="Pfam" id="PF00933">
    <property type="entry name" value="Glyco_hydro_3"/>
    <property type="match status" value="1"/>
</dbReference>
<sequence length="346" mass="37044">MYNLPDVSMSYQYDPRSSHGYHEESQGRTCMGKGPEPYLAGEGAYETIVGIQSTGTMACAKHFILNNQEHLRMNSNAHVNDKAMHEIYFYPFLKAIEANVASIMSSYNDVNGTDACANSALLGDNGLLRKNGFKGFVVSDWFAIYANTSTHANAGLDMEIPGGLVFGTNLTAAVRGGDVTEATLNNMVRRVLAPYYLMETIDTLVSLTETTLCDQLHTPPPGVPLSLGSIKSLAVIGEDANYVGQDCGNINICPTGTFDIRFGSGSNNQDFVAPPIAALKDRVGASKIVSSLTNDAAAASTADKKKDACLVFVNTQSGEALGNDGDRTDLHLWYGGEALALQQDMT</sequence>
<dbReference type="Gene3D" id="3.20.20.300">
    <property type="entry name" value="Glycoside hydrolase, family 3, N-terminal domain"/>
    <property type="match status" value="1"/>
</dbReference>
<keyword evidence="18" id="KW-1185">Reference proteome</keyword>
<evidence type="ECO:0000256" key="11">
    <source>
        <dbReference type="ARBA" id="ARBA00041276"/>
    </source>
</evidence>
<comment type="catalytic activity">
    <reaction evidence="1">
        <text>Hydrolysis of terminal, non-reducing beta-D-glucosyl residues with release of beta-D-glucose.</text>
        <dbReference type="EC" id="3.2.1.21"/>
    </reaction>
</comment>
<dbReference type="Proteomes" id="UP001385951">
    <property type="component" value="Unassembled WGS sequence"/>
</dbReference>
<feature type="region of interest" description="Disordered" evidence="14">
    <location>
        <begin position="1"/>
        <end position="33"/>
    </location>
</feature>
<accession>A0AAW0F9D1</accession>
<dbReference type="GO" id="GO:0030245">
    <property type="term" value="P:cellulose catabolic process"/>
    <property type="evidence" value="ECO:0007669"/>
    <property type="project" value="UniProtKB-KW"/>
</dbReference>
<keyword evidence="6" id="KW-0732">Signal</keyword>
<dbReference type="PANTHER" id="PTHR42715">
    <property type="entry name" value="BETA-GLUCOSIDASE"/>
    <property type="match status" value="1"/>
</dbReference>
<comment type="similarity">
    <text evidence="3">Belongs to the glycosyl hydrolase 3 family.</text>
</comment>
<dbReference type="InterPro" id="IPR017853">
    <property type="entry name" value="GH"/>
</dbReference>
<dbReference type="EC" id="3.2.1.21" evidence="4"/>
<comment type="subcellular location">
    <subcellularLocation>
        <location evidence="2">Secreted</location>
    </subcellularLocation>
</comment>
<evidence type="ECO:0000256" key="13">
    <source>
        <dbReference type="ARBA" id="ARBA00041808"/>
    </source>
</evidence>
<dbReference type="Pfam" id="PF01915">
    <property type="entry name" value="Glyco_hydro_3_C"/>
    <property type="match status" value="1"/>
</dbReference>
<feature type="domain" description="Glycoside hydrolase family 3 N-terminal" evidence="15">
    <location>
        <begin position="25"/>
        <end position="192"/>
    </location>
</feature>
<feature type="compositionally biased region" description="Basic and acidic residues" evidence="14">
    <location>
        <begin position="16"/>
        <end position="26"/>
    </location>
</feature>
<reference evidence="17 18" key="1">
    <citation type="submission" date="2022-09" db="EMBL/GenBank/DDBJ databases">
        <authorList>
            <person name="Palmer J.M."/>
        </authorList>
    </citation>
    <scope>NUCLEOTIDE SEQUENCE [LARGE SCALE GENOMIC DNA]</scope>
    <source>
        <strain evidence="17 18">DSM 7382</strain>
    </source>
</reference>
<dbReference type="InterPro" id="IPR036962">
    <property type="entry name" value="Glyco_hydro_3_N_sf"/>
</dbReference>
<evidence type="ECO:0000256" key="12">
    <source>
        <dbReference type="ARBA" id="ARBA00041601"/>
    </source>
</evidence>
<dbReference type="SUPFAM" id="SSF51445">
    <property type="entry name" value="(Trans)glycosidases"/>
    <property type="match status" value="1"/>
</dbReference>
<evidence type="ECO:0000256" key="9">
    <source>
        <dbReference type="ARBA" id="ARBA00024983"/>
    </source>
</evidence>
<name>A0AAW0F9D1_9APHY</name>
<evidence type="ECO:0000256" key="4">
    <source>
        <dbReference type="ARBA" id="ARBA00012744"/>
    </source>
</evidence>
<evidence type="ECO:0000256" key="8">
    <source>
        <dbReference type="ARBA" id="ARBA00023295"/>
    </source>
</evidence>
<protein>
    <recommendedName>
        <fullName evidence="10">Probable beta-glucosidase G</fullName>
        <ecNumber evidence="4">3.2.1.21</ecNumber>
    </recommendedName>
    <alternativeName>
        <fullName evidence="11">Beta-D-glucoside glucohydrolase G</fullName>
    </alternativeName>
    <alternativeName>
        <fullName evidence="12">Cellobiase G</fullName>
    </alternativeName>
    <alternativeName>
        <fullName evidence="13">Gentiobiase G</fullName>
    </alternativeName>
</protein>
<evidence type="ECO:0000313" key="17">
    <source>
        <dbReference type="EMBL" id="KAK7676506.1"/>
    </source>
</evidence>
<evidence type="ECO:0000259" key="15">
    <source>
        <dbReference type="Pfam" id="PF00933"/>
    </source>
</evidence>
<feature type="domain" description="Glycoside hydrolase family 3 C-terminal" evidence="16">
    <location>
        <begin position="224"/>
        <end position="339"/>
    </location>
</feature>